<dbReference type="Proteomes" id="UP000293764">
    <property type="component" value="Unassembled WGS sequence"/>
</dbReference>
<dbReference type="OrthoDB" id="9790372at2"/>
<proteinExistence type="predicted"/>
<organism evidence="1 2">
    <name type="scientific">Pengzhenrongella frigida</name>
    <dbReference type="NCBI Taxonomy" id="1259133"/>
    <lineage>
        <taxon>Bacteria</taxon>
        <taxon>Bacillati</taxon>
        <taxon>Actinomycetota</taxon>
        <taxon>Actinomycetes</taxon>
        <taxon>Micrococcales</taxon>
        <taxon>Pengzhenrongella</taxon>
    </lineage>
</organism>
<dbReference type="Pfam" id="PF02620">
    <property type="entry name" value="YceD"/>
    <property type="match status" value="1"/>
</dbReference>
<evidence type="ECO:0000313" key="1">
    <source>
        <dbReference type="EMBL" id="RYV50245.1"/>
    </source>
</evidence>
<dbReference type="EMBL" id="SDWW01000038">
    <property type="protein sequence ID" value="RYV50245.1"/>
    <property type="molecule type" value="Genomic_DNA"/>
</dbReference>
<dbReference type="AlphaFoldDB" id="A0A4Q5MXB0"/>
<dbReference type="RefSeq" id="WP_130103419.1">
    <property type="nucleotide sequence ID" value="NZ_SDWW01000038.1"/>
</dbReference>
<comment type="caution">
    <text evidence="1">The sequence shown here is derived from an EMBL/GenBank/DDBJ whole genome shotgun (WGS) entry which is preliminary data.</text>
</comment>
<dbReference type="PANTHER" id="PTHR34374:SF1">
    <property type="entry name" value="LARGE RIBOSOMAL RNA SUBUNIT ACCUMULATION PROTEIN YCED HOMOLOG 1, CHLOROPLASTIC"/>
    <property type="match status" value="1"/>
</dbReference>
<accession>A0A4Q5MXB0</accession>
<keyword evidence="2" id="KW-1185">Reference proteome</keyword>
<name>A0A4Q5MXB0_9MICO</name>
<dbReference type="PANTHER" id="PTHR34374">
    <property type="entry name" value="LARGE RIBOSOMAL RNA SUBUNIT ACCUMULATION PROTEIN YCED HOMOLOG 1, CHLOROPLASTIC"/>
    <property type="match status" value="1"/>
</dbReference>
<evidence type="ECO:0000313" key="2">
    <source>
        <dbReference type="Proteomes" id="UP000293764"/>
    </source>
</evidence>
<gene>
    <name evidence="1" type="ORF">EUA98_14575</name>
</gene>
<sequence length="192" mass="21145">MEHPTHLDPRSPFVLDTKELGRRAGSMRQVERTIPAPVDLGTDIISIPTGTDLELELRLESVMEGVLVTGSIRGRAVGECVRCLEEVLDDVEVSVVELYAYSERARIAEAEGDDLEGVRELEGDLIDFEPALRDAVVPALPFRPLCRPDCPGLCSECGALLADDPDHSHEILDPRWAALNRLQGTFDETKES</sequence>
<protein>
    <submittedName>
        <fullName evidence="1">DUF177 domain-containing protein</fullName>
    </submittedName>
</protein>
<reference evidence="1 2" key="1">
    <citation type="submission" date="2019-01" db="EMBL/GenBank/DDBJ databases">
        <title>Novel species of Cellulomonas.</title>
        <authorList>
            <person name="Liu Q."/>
            <person name="Xin Y.-H."/>
        </authorList>
    </citation>
    <scope>NUCLEOTIDE SEQUENCE [LARGE SCALE GENOMIC DNA]</scope>
    <source>
        <strain evidence="1 2">HLT2-17</strain>
    </source>
</reference>
<dbReference type="InterPro" id="IPR003772">
    <property type="entry name" value="YceD"/>
</dbReference>